<dbReference type="STRING" id="1210089.GCA_001613165_01498"/>
<feature type="transmembrane region" description="Helical" evidence="1">
    <location>
        <begin position="6"/>
        <end position="26"/>
    </location>
</feature>
<protein>
    <submittedName>
        <fullName evidence="2">Uncharacterized protein</fullName>
    </submittedName>
</protein>
<dbReference type="OrthoDB" id="3699675at2"/>
<feature type="transmembrane region" description="Helical" evidence="1">
    <location>
        <begin position="192"/>
        <end position="214"/>
    </location>
</feature>
<keyword evidence="1" id="KW-1133">Transmembrane helix</keyword>
<keyword evidence="1" id="KW-0812">Transmembrane</keyword>
<accession>A0A370HCQ2</accession>
<feature type="transmembrane region" description="Helical" evidence="1">
    <location>
        <begin position="58"/>
        <end position="79"/>
    </location>
</feature>
<feature type="transmembrane region" description="Helical" evidence="1">
    <location>
        <begin position="127"/>
        <end position="150"/>
    </location>
</feature>
<name>A0A370HCQ2_9NOCA</name>
<feature type="transmembrane region" description="Helical" evidence="1">
    <location>
        <begin position="85"/>
        <end position="106"/>
    </location>
</feature>
<comment type="caution">
    <text evidence="2">The sequence shown here is derived from an EMBL/GenBank/DDBJ whole genome shotgun (WGS) entry which is preliminary data.</text>
</comment>
<evidence type="ECO:0000313" key="2">
    <source>
        <dbReference type="EMBL" id="RDI54175.1"/>
    </source>
</evidence>
<proteinExistence type="predicted"/>
<dbReference type="Proteomes" id="UP000255355">
    <property type="component" value="Unassembled WGS sequence"/>
</dbReference>
<dbReference type="RefSeq" id="WP_068015492.1">
    <property type="nucleotide sequence ID" value="NZ_QQAZ01000002.1"/>
</dbReference>
<keyword evidence="3" id="KW-1185">Reference proteome</keyword>
<evidence type="ECO:0000313" key="3">
    <source>
        <dbReference type="Proteomes" id="UP000255355"/>
    </source>
</evidence>
<feature type="transmembrane region" description="Helical" evidence="1">
    <location>
        <begin position="162"/>
        <end position="180"/>
    </location>
</feature>
<dbReference type="AlphaFoldDB" id="A0A370HCQ2"/>
<organism evidence="2 3">
    <name type="scientific">Nocardia mexicana</name>
    <dbReference type="NCBI Taxonomy" id="279262"/>
    <lineage>
        <taxon>Bacteria</taxon>
        <taxon>Bacillati</taxon>
        <taxon>Actinomycetota</taxon>
        <taxon>Actinomycetes</taxon>
        <taxon>Mycobacteriales</taxon>
        <taxon>Nocardiaceae</taxon>
        <taxon>Nocardia</taxon>
    </lineage>
</organism>
<evidence type="ECO:0000256" key="1">
    <source>
        <dbReference type="SAM" id="Phobius"/>
    </source>
</evidence>
<gene>
    <name evidence="2" type="ORF">DFR68_102299</name>
</gene>
<reference evidence="2 3" key="1">
    <citation type="submission" date="2018-07" db="EMBL/GenBank/DDBJ databases">
        <title>Genomic Encyclopedia of Type Strains, Phase IV (KMG-IV): sequencing the most valuable type-strain genomes for metagenomic binning, comparative biology and taxonomic classification.</title>
        <authorList>
            <person name="Goeker M."/>
        </authorList>
    </citation>
    <scope>NUCLEOTIDE SEQUENCE [LARGE SCALE GENOMIC DNA]</scope>
    <source>
        <strain evidence="2 3">DSM 44952</strain>
    </source>
</reference>
<sequence length="216" mass="22494">MSLTDLAGLGGIGFVVLAVVVNVFYVRGRLPMPMSGRSLDEVVESFAAVGDALRRPSVLAPLTWVCTTVFAAGLLAQLWRGGTGGGAWALVGFAGVLMQNVTFACVEALRFGMAAAARHDRGSTVALWALSNVLFGFNQLFLAVALLGFTVAGDGSGFIPGWHAWLGYISAALLFVSSSASPYNVDGTNRIAVVGLVGWLGWIAWIVAYGIALLGV</sequence>
<dbReference type="EMBL" id="QQAZ01000002">
    <property type="protein sequence ID" value="RDI54175.1"/>
    <property type="molecule type" value="Genomic_DNA"/>
</dbReference>
<keyword evidence="1" id="KW-0472">Membrane</keyword>